<dbReference type="EMBL" id="FQZZ01000009">
    <property type="protein sequence ID" value="SHK77514.1"/>
    <property type="molecule type" value="Genomic_DNA"/>
</dbReference>
<evidence type="ECO:0000313" key="5">
    <source>
        <dbReference type="EMBL" id="SHK77514.1"/>
    </source>
</evidence>
<dbReference type="Pfam" id="PF12399">
    <property type="entry name" value="BCA_ABC_TP_C"/>
    <property type="match status" value="1"/>
</dbReference>
<dbReference type="PROSITE" id="PS50893">
    <property type="entry name" value="ABC_TRANSPORTER_2"/>
    <property type="match status" value="1"/>
</dbReference>
<feature type="domain" description="ABC transporter" evidence="4">
    <location>
        <begin position="13"/>
        <end position="254"/>
    </location>
</feature>
<evidence type="ECO:0000259" key="4">
    <source>
        <dbReference type="PROSITE" id="PS50893"/>
    </source>
</evidence>
<dbReference type="InterPro" id="IPR032823">
    <property type="entry name" value="BCA_ABC_TP_C"/>
</dbReference>
<name>A0A1H0M3X2_9RHOB</name>
<dbReference type="SUPFAM" id="SSF52540">
    <property type="entry name" value="P-loop containing nucleoside triphosphate hydrolases"/>
    <property type="match status" value="1"/>
</dbReference>
<dbReference type="InterPro" id="IPR017871">
    <property type="entry name" value="ABC_transporter-like_CS"/>
</dbReference>
<sequence length="258" mass="27700">MHVTGVEAPAPLLKVDGLAKRFGGVVALSDVSFELEEASIHTILGPNGCGKTTLFNVIDGSLRPTAGRVEFAGQRIDGMTAARIARLGIARKFQVPGVFGELSVAQNLETALACHGGRYGVGALLRVRPDAVRRDELADLCGLSAKLQVRVSELAHGEKQRLEIAMLLAGDVRLLMLDEPTAGMSVTETEAVAALVRQLRDERGLTVLIVEHDLHFVRSLAEPVLVANEGRIIARGDYETLRHDPRVIRSYLGEGADA</sequence>
<dbReference type="PANTHER" id="PTHR45772">
    <property type="entry name" value="CONSERVED COMPONENT OF ABC TRANSPORTER FOR NATURAL AMINO ACIDS-RELATED"/>
    <property type="match status" value="1"/>
</dbReference>
<keyword evidence="6" id="KW-1185">Reference proteome</keyword>
<keyword evidence="3 5" id="KW-0067">ATP-binding</keyword>
<dbReference type="PROSITE" id="PS00211">
    <property type="entry name" value="ABC_TRANSPORTER_1"/>
    <property type="match status" value="1"/>
</dbReference>
<dbReference type="GO" id="GO:0016887">
    <property type="term" value="F:ATP hydrolysis activity"/>
    <property type="evidence" value="ECO:0007669"/>
    <property type="project" value="InterPro"/>
</dbReference>
<dbReference type="InterPro" id="IPR027417">
    <property type="entry name" value="P-loop_NTPase"/>
</dbReference>
<protein>
    <submittedName>
        <fullName evidence="5">Amino acid/amide ABC transporter ATP-binding protein 1, HAAT family</fullName>
    </submittedName>
</protein>
<evidence type="ECO:0000313" key="6">
    <source>
        <dbReference type="Proteomes" id="UP000324252"/>
    </source>
</evidence>
<dbReference type="PANTHER" id="PTHR45772:SF8">
    <property type="entry name" value="HIGH-AFFINITY BRANCHED-CHAIN AMINO ACID TRANSPORT ATP-BINDING PROTEIN"/>
    <property type="match status" value="1"/>
</dbReference>
<reference evidence="5 6" key="1">
    <citation type="submission" date="2016-11" db="EMBL/GenBank/DDBJ databases">
        <authorList>
            <person name="Varghese N."/>
            <person name="Submissions S."/>
        </authorList>
    </citation>
    <scope>NUCLEOTIDE SEQUENCE [LARGE SCALE GENOMIC DNA]</scope>
    <source>
        <strain evidence="5 6">DSM 29620</strain>
    </source>
</reference>
<dbReference type="Gene3D" id="3.40.50.300">
    <property type="entry name" value="P-loop containing nucleotide triphosphate hydrolases"/>
    <property type="match status" value="1"/>
</dbReference>
<evidence type="ECO:0000256" key="1">
    <source>
        <dbReference type="ARBA" id="ARBA00022448"/>
    </source>
</evidence>
<dbReference type="AlphaFoldDB" id="A0A1H0M3X2"/>
<organism evidence="5 6">
    <name type="scientific">Lutimaribacter pacificus</name>
    <dbReference type="NCBI Taxonomy" id="391948"/>
    <lineage>
        <taxon>Bacteria</taxon>
        <taxon>Pseudomonadati</taxon>
        <taxon>Pseudomonadota</taxon>
        <taxon>Alphaproteobacteria</taxon>
        <taxon>Rhodobacterales</taxon>
        <taxon>Roseobacteraceae</taxon>
        <taxon>Lutimaribacter</taxon>
    </lineage>
</organism>
<keyword evidence="2" id="KW-0547">Nucleotide-binding</keyword>
<gene>
    <name evidence="5" type="ORF">SAMN05444142_10941</name>
</gene>
<dbReference type="GO" id="GO:0005524">
    <property type="term" value="F:ATP binding"/>
    <property type="evidence" value="ECO:0007669"/>
    <property type="project" value="UniProtKB-KW"/>
</dbReference>
<evidence type="ECO:0000256" key="2">
    <source>
        <dbReference type="ARBA" id="ARBA00022741"/>
    </source>
</evidence>
<dbReference type="InterPro" id="IPR003439">
    <property type="entry name" value="ABC_transporter-like_ATP-bd"/>
</dbReference>
<dbReference type="GO" id="GO:0005886">
    <property type="term" value="C:plasma membrane"/>
    <property type="evidence" value="ECO:0007669"/>
    <property type="project" value="TreeGrafter"/>
</dbReference>
<evidence type="ECO:0000256" key="3">
    <source>
        <dbReference type="ARBA" id="ARBA00022840"/>
    </source>
</evidence>
<dbReference type="Proteomes" id="UP000324252">
    <property type="component" value="Unassembled WGS sequence"/>
</dbReference>
<keyword evidence="1" id="KW-0813">Transport</keyword>
<dbReference type="CDD" id="cd03219">
    <property type="entry name" value="ABC_Mj1267_LivG_branched"/>
    <property type="match status" value="1"/>
</dbReference>
<dbReference type="Pfam" id="PF00005">
    <property type="entry name" value="ABC_tran"/>
    <property type="match status" value="1"/>
</dbReference>
<proteinExistence type="predicted"/>
<accession>A0A1H0M3X2</accession>
<dbReference type="InterPro" id="IPR051120">
    <property type="entry name" value="ABC_AA/LPS_Transport"/>
</dbReference>